<dbReference type="SUPFAM" id="SSF64518">
    <property type="entry name" value="Phase 1 flagellin"/>
    <property type="match status" value="1"/>
</dbReference>
<keyword evidence="6" id="KW-0282">Flagellum</keyword>
<dbReference type="AlphaFoldDB" id="A8BSM5"/>
<dbReference type="InterPro" id="IPR001492">
    <property type="entry name" value="Flagellin"/>
</dbReference>
<dbReference type="Pfam" id="PF00669">
    <property type="entry name" value="Flagellin_N"/>
    <property type="match status" value="1"/>
</dbReference>
<keyword evidence="6" id="KW-0969">Cilium</keyword>
<dbReference type="InterPro" id="IPR001029">
    <property type="entry name" value="Flagellin_N"/>
</dbReference>
<feature type="domain" description="Flagellin N-terminal" evidence="4">
    <location>
        <begin position="3"/>
        <end position="137"/>
    </location>
</feature>
<evidence type="ECO:0000256" key="2">
    <source>
        <dbReference type="ARBA" id="ARBA00023143"/>
    </source>
</evidence>
<keyword evidence="3" id="KW-0964">Secreted</keyword>
<evidence type="ECO:0000256" key="1">
    <source>
        <dbReference type="ARBA" id="ARBA00005709"/>
    </source>
</evidence>
<evidence type="ECO:0000259" key="4">
    <source>
        <dbReference type="Pfam" id="PF00669"/>
    </source>
</evidence>
<dbReference type="PRINTS" id="PR00207">
    <property type="entry name" value="FLAGELLIN"/>
</dbReference>
<dbReference type="InterPro" id="IPR042187">
    <property type="entry name" value="Flagellin_C_sub2"/>
</dbReference>
<name>A8BSM5_9BACT</name>
<proteinExistence type="inferred from homology"/>
<dbReference type="Pfam" id="PF00700">
    <property type="entry name" value="Flagellin_C"/>
    <property type="match status" value="1"/>
</dbReference>
<comment type="function">
    <text evidence="3">Flagellin is the subunit protein which polymerizes to form the filaments of bacterial flagella.</text>
</comment>
<dbReference type="Gene3D" id="2.170.280.10">
    <property type="entry name" value="f41 fragment of flagellin, middle domain"/>
    <property type="match status" value="1"/>
</dbReference>
<keyword evidence="6" id="KW-0966">Cell projection</keyword>
<dbReference type="GO" id="GO:0005576">
    <property type="term" value="C:extracellular region"/>
    <property type="evidence" value="ECO:0007669"/>
    <property type="project" value="UniProtKB-SubCell"/>
</dbReference>
<dbReference type="EMBL" id="EF667148">
    <property type="protein sequence ID" value="ABV02452.1"/>
    <property type="molecule type" value="Genomic_DNA"/>
</dbReference>
<dbReference type="Gene3D" id="1.20.1330.10">
    <property type="entry name" value="f41 fragment of flagellin, N-terminal domain"/>
    <property type="match status" value="1"/>
</dbReference>
<evidence type="ECO:0000313" key="6">
    <source>
        <dbReference type="EMBL" id="ABV02452.1"/>
    </source>
</evidence>
<keyword evidence="2 3" id="KW-0975">Bacterial flagellum</keyword>
<gene>
    <name evidence="6" type="primary">flaB</name>
</gene>
<dbReference type="InterPro" id="IPR046358">
    <property type="entry name" value="Flagellin_C"/>
</dbReference>
<reference evidence="6" key="1">
    <citation type="journal article" date="2008" name="FEMS Immunol. Med. Microbiol.">
        <title>Arcobacter spp. possess two very short flagellins of which FlaA is essential for motility.</title>
        <authorList>
            <person name="Ho H.T.K."/>
            <person name="Lipman L.J.A."/>
            <person name="Wosten M.M.S.M."/>
            <person name="van Asten A.J.A.M."/>
            <person name="Gaastra W."/>
        </authorList>
    </citation>
    <scope>NUCLEOTIDE SEQUENCE</scope>
    <source>
        <strain evidence="6">LMG 7604</strain>
    </source>
</reference>
<comment type="similarity">
    <text evidence="1 3">Belongs to the bacterial flagellin family.</text>
</comment>
<organism evidence="6">
    <name type="scientific">Arcobacter nitrofigilis</name>
    <dbReference type="NCBI Taxonomy" id="28199"/>
    <lineage>
        <taxon>Bacteria</taxon>
        <taxon>Pseudomonadati</taxon>
        <taxon>Campylobacterota</taxon>
        <taxon>Epsilonproteobacteria</taxon>
        <taxon>Campylobacterales</taxon>
        <taxon>Arcobacteraceae</taxon>
        <taxon>Arcobacter</taxon>
    </lineage>
</organism>
<dbReference type="OMA" id="IASQTTY"/>
<evidence type="ECO:0000256" key="3">
    <source>
        <dbReference type="RuleBase" id="RU362073"/>
    </source>
</evidence>
<evidence type="ECO:0000259" key="5">
    <source>
        <dbReference type="Pfam" id="PF00700"/>
    </source>
</evidence>
<dbReference type="GO" id="GO:0005198">
    <property type="term" value="F:structural molecule activity"/>
    <property type="evidence" value="ECO:0007669"/>
    <property type="project" value="UniProtKB-UniRule"/>
</dbReference>
<dbReference type="PANTHER" id="PTHR42792:SF2">
    <property type="entry name" value="FLAGELLIN"/>
    <property type="match status" value="1"/>
</dbReference>
<dbReference type="GO" id="GO:0009288">
    <property type="term" value="C:bacterial-type flagellum"/>
    <property type="evidence" value="ECO:0007669"/>
    <property type="project" value="UniProtKB-SubCell"/>
</dbReference>
<feature type="domain" description="Flagellin C-terminal" evidence="5">
    <location>
        <begin position="411"/>
        <end position="494"/>
    </location>
</feature>
<dbReference type="Gene3D" id="2.30.220.10">
    <property type="entry name" value="f41 fragment of flagellin, C-terminal domain"/>
    <property type="match status" value="1"/>
</dbReference>
<dbReference type="PANTHER" id="PTHR42792">
    <property type="entry name" value="FLAGELLIN"/>
    <property type="match status" value="1"/>
</dbReference>
<dbReference type="Gene3D" id="6.10.10.10">
    <property type="entry name" value="Flagellar export chaperone, C-terminal domain"/>
    <property type="match status" value="1"/>
</dbReference>
<sequence>MRINTNVASLNAQEAAKNTNNKISSSLEKLSTGLKINKASDDASGLAIADKLRTQANSIGQGIDNGNSAVSLIQIADKSMSEQSNILDTVKAKLIQANTDTTSADGREAIRKDINKLLEQLDNIAKQTNYNGTTLLQSGYDNVRGSDQLRFQIGENKDDIIQSASIQSNTVGLGGGTERILQDTTGSKGNTISAETSIRVTADGTNALKLESFATGGSVGKVSISGITGDITFKGEATLSELDSNTQLILDKLSAASGKSVEVKDENGNILGTFSASSTTGVTKVAATVVNGVVTKEATYTISSGTTIKFGGQTTDTANTASSALATYSIESMKIEQSTASGNVTFSANAANLSIYNEEKGSSKELKITDGVKDTNTDATKGMRGGLTLSALKSLQAGQLTKEQTDKFQGVVDAAITQLNTFRADLGSSQNQIESGVRNLMTQQTNVKAAESIIRDVDYAQESANFNKQNIISQAGSYAMSQANSIQQNVLRLLQ</sequence>
<accession>A8BSM5</accession>
<comment type="subcellular location">
    <subcellularLocation>
        <location evidence="3">Secreted</location>
    </subcellularLocation>
    <subcellularLocation>
        <location evidence="3">Bacterial flagellum</location>
    </subcellularLocation>
</comment>
<protein>
    <recommendedName>
        <fullName evidence="3">Flagellin</fullName>
    </recommendedName>
</protein>